<dbReference type="GO" id="GO:0004386">
    <property type="term" value="F:helicase activity"/>
    <property type="evidence" value="ECO:0007669"/>
    <property type="project" value="UniProtKB-KW"/>
</dbReference>
<dbReference type="PANTHER" id="PTHR14074">
    <property type="entry name" value="HELICASE WITH DEATH DOMAIN-RELATED"/>
    <property type="match status" value="1"/>
</dbReference>
<dbReference type="PROSITE" id="PS51194">
    <property type="entry name" value="HELICASE_CTER"/>
    <property type="match status" value="1"/>
</dbReference>
<evidence type="ECO:0000256" key="4">
    <source>
        <dbReference type="ARBA" id="ARBA00022723"/>
    </source>
</evidence>
<evidence type="ECO:0000256" key="6">
    <source>
        <dbReference type="ARBA" id="ARBA00022741"/>
    </source>
</evidence>
<feature type="domain" description="PAZ" evidence="17">
    <location>
        <begin position="887"/>
        <end position="1013"/>
    </location>
</feature>
<evidence type="ECO:0000256" key="5">
    <source>
        <dbReference type="ARBA" id="ARBA00022737"/>
    </source>
</evidence>
<dbReference type="PROSITE" id="PS51327">
    <property type="entry name" value="DICER_DSRBF"/>
    <property type="match status" value="1"/>
</dbReference>
<dbReference type="InterPro" id="IPR051363">
    <property type="entry name" value="RLR_Helicase"/>
</dbReference>
<dbReference type="GO" id="GO:0005737">
    <property type="term" value="C:cytoplasm"/>
    <property type="evidence" value="ECO:0007669"/>
    <property type="project" value="TreeGrafter"/>
</dbReference>
<keyword evidence="10" id="KW-0460">Magnesium</keyword>
<evidence type="ECO:0000313" key="21">
    <source>
        <dbReference type="EMBL" id="RJE23589.1"/>
    </source>
</evidence>
<dbReference type="PROSITE" id="PS51192">
    <property type="entry name" value="HELICASE_ATP_BIND_1"/>
    <property type="match status" value="1"/>
</dbReference>
<gene>
    <name evidence="21" type="ORF">PHISCL_04089</name>
</gene>
<evidence type="ECO:0000259" key="19">
    <source>
        <dbReference type="PROSITE" id="PS51194"/>
    </source>
</evidence>
<dbReference type="FunFam" id="3.40.50.300:FF:001669">
    <property type="entry name" value="Dicer-like protein 1"/>
    <property type="match status" value="1"/>
</dbReference>
<feature type="compositionally biased region" description="Basic and acidic residues" evidence="16">
    <location>
        <begin position="40"/>
        <end position="67"/>
    </location>
</feature>
<evidence type="ECO:0000256" key="13">
    <source>
        <dbReference type="ARBA" id="ARBA00023211"/>
    </source>
</evidence>
<evidence type="ECO:0008006" key="23">
    <source>
        <dbReference type="Google" id="ProtNLM"/>
    </source>
</evidence>
<protein>
    <recommendedName>
        <fullName evidence="23">ATP-dependent helicase dcl1</fullName>
    </recommendedName>
</protein>
<dbReference type="Pfam" id="PF00271">
    <property type="entry name" value="Helicase_C"/>
    <property type="match status" value="1"/>
</dbReference>
<dbReference type="InterPro" id="IPR006935">
    <property type="entry name" value="Helicase/UvrB_N"/>
</dbReference>
<dbReference type="InterPro" id="IPR014001">
    <property type="entry name" value="Helicase_ATP-bd"/>
</dbReference>
<dbReference type="GO" id="GO:0003723">
    <property type="term" value="F:RNA binding"/>
    <property type="evidence" value="ECO:0007669"/>
    <property type="project" value="UniProtKB-UniRule"/>
</dbReference>
<proteinExistence type="inferred from homology"/>
<evidence type="ECO:0000256" key="8">
    <source>
        <dbReference type="ARBA" id="ARBA00022806"/>
    </source>
</evidence>
<keyword evidence="13" id="KW-0464">Manganese</keyword>
<dbReference type="SUPFAM" id="SSF52540">
    <property type="entry name" value="P-loop containing nucleoside triphosphate hydrolases"/>
    <property type="match status" value="2"/>
</dbReference>
<accession>A0A3A2ZK53</accession>
<keyword evidence="9" id="KW-0067">ATP-binding</keyword>
<feature type="domain" description="Helicase ATP-binding" evidence="18">
    <location>
        <begin position="129"/>
        <end position="310"/>
    </location>
</feature>
<dbReference type="Pfam" id="PF04851">
    <property type="entry name" value="ResIII"/>
    <property type="match status" value="1"/>
</dbReference>
<dbReference type="InterPro" id="IPR027417">
    <property type="entry name" value="P-loop_NTPase"/>
</dbReference>
<dbReference type="STRING" id="2070753.A0A3A2ZK53"/>
<keyword evidence="12" id="KW-0051">Antiviral defense</keyword>
<evidence type="ECO:0000256" key="1">
    <source>
        <dbReference type="ARBA" id="ARBA00001936"/>
    </source>
</evidence>
<dbReference type="CDD" id="cd18034">
    <property type="entry name" value="DEXHc_dicer"/>
    <property type="match status" value="1"/>
</dbReference>
<keyword evidence="11 15" id="KW-0694">RNA-binding</keyword>
<dbReference type="InterPro" id="IPR001650">
    <property type="entry name" value="Helicase_C-like"/>
</dbReference>
<dbReference type="InterPro" id="IPR003100">
    <property type="entry name" value="PAZ_dom"/>
</dbReference>
<evidence type="ECO:0000256" key="14">
    <source>
        <dbReference type="ARBA" id="ARBA00025403"/>
    </source>
</evidence>
<keyword evidence="5" id="KW-0677">Repeat</keyword>
<evidence type="ECO:0000259" key="20">
    <source>
        <dbReference type="PROSITE" id="PS51327"/>
    </source>
</evidence>
<dbReference type="Pfam" id="PF03368">
    <property type="entry name" value="Dicer_dimer"/>
    <property type="match status" value="1"/>
</dbReference>
<dbReference type="SMART" id="SM00487">
    <property type="entry name" value="DEXDc"/>
    <property type="match status" value="1"/>
</dbReference>
<keyword evidence="4" id="KW-0479">Metal-binding</keyword>
<dbReference type="Gene3D" id="3.30.160.380">
    <property type="entry name" value="Dicer dimerisation domain"/>
    <property type="match status" value="1"/>
</dbReference>
<keyword evidence="7" id="KW-0378">Hydrolase</keyword>
<evidence type="ECO:0000256" key="11">
    <source>
        <dbReference type="ARBA" id="ARBA00022884"/>
    </source>
</evidence>
<keyword evidence="6" id="KW-0547">Nucleotide-binding</keyword>
<dbReference type="AlphaFoldDB" id="A0A3A2ZK53"/>
<evidence type="ECO:0000313" key="22">
    <source>
        <dbReference type="Proteomes" id="UP000266188"/>
    </source>
</evidence>
<evidence type="ECO:0000256" key="7">
    <source>
        <dbReference type="ARBA" id="ARBA00022801"/>
    </source>
</evidence>
<evidence type="ECO:0000256" key="9">
    <source>
        <dbReference type="ARBA" id="ARBA00022840"/>
    </source>
</evidence>
<feature type="region of interest" description="Disordered" evidence="16">
    <location>
        <begin position="36"/>
        <end position="67"/>
    </location>
</feature>
<feature type="domain" description="Helicase C-terminal" evidence="19">
    <location>
        <begin position="451"/>
        <end position="614"/>
    </location>
</feature>
<dbReference type="PANTHER" id="PTHR14074:SF16">
    <property type="entry name" value="ANTIVIRAL INNATE IMMUNE RESPONSE RECEPTOR RIG-I"/>
    <property type="match status" value="1"/>
</dbReference>
<feature type="domain" description="Dicer dsRNA-binding fold" evidence="20">
    <location>
        <begin position="647"/>
        <end position="737"/>
    </location>
</feature>
<organism evidence="21 22">
    <name type="scientific">Aspergillus sclerotialis</name>
    <dbReference type="NCBI Taxonomy" id="2070753"/>
    <lineage>
        <taxon>Eukaryota</taxon>
        <taxon>Fungi</taxon>
        <taxon>Dikarya</taxon>
        <taxon>Ascomycota</taxon>
        <taxon>Pezizomycotina</taxon>
        <taxon>Eurotiomycetes</taxon>
        <taxon>Eurotiomycetidae</taxon>
        <taxon>Eurotiales</taxon>
        <taxon>Aspergillaceae</taxon>
        <taxon>Aspergillus</taxon>
        <taxon>Aspergillus subgen. Polypaecilum</taxon>
    </lineage>
</organism>
<comment type="cofactor">
    <cofactor evidence="2">
        <name>Mg(2+)</name>
        <dbReference type="ChEBI" id="CHEBI:18420"/>
    </cofactor>
</comment>
<evidence type="ECO:0000259" key="17">
    <source>
        <dbReference type="PROSITE" id="PS50821"/>
    </source>
</evidence>
<sequence>MELAKSNTEFSAIPGSKISIDNTFFEDLTSLSLKGTSEVLDEKEHSSSDESDNEDAKEISEQQKVSERKRVQNAQFEALLSKHVDSIPVDGGASRVPDLPDAQLSTAHLVAKQDFGSGTLDPREYQIELFERAKERNTIAVLDTGSGKTLIAVLLLKHIIQNELNDRSMGKPHRISFFLVDSVTLVYQQAAVLRNNIDQNIGHFFGAMGLDLWSKQTWDEHFEKNMVIVCTAEILCQCLLNSYIKIEQINLLIFDEAHHTKKEHPYARIIRDSYLKEPASKRPRIFGMTASPIDAKGDIVEASLRLETLLDSRIATTSKLNLLRQFVSRPIEVAWTYDQLHQPFATDLYKIMKDRFGDIGPLEGVFRFAWVASSELGKWCSDRAWTYALGDDVIPRLEGKISKLLGSDVLTQIPESAYQEIERIREASDVVKCHEFSHPSAPGELSPKVQLLRKELEKHFGQPTETKCIIFTEKRYTARSLLELFMILDIPHLRPGMLVGVRSGDIAGMNNSFRQQFISLVKFRKGEINCLFATAVAEEGLDIPDCNLVIRFDLYHTLIQYVQSRGRARHMSSTYASMIEKDNVEHEQRLEEVKGAERVMRNFCEALPEDRILQGNDNDLESILQSEERKRTYKVSSTGAKLTYRSATSILARYASSLQYEKETSAQVTYVVLPIKDAFVCEVILPEKSPIRGLTGKPDSRKSLAKQSAAFDTCLLLRKNKLLDDYFNSVYHRRLPAMRNAKLAITSKARNMYDMISKPSFWNKQQGTLPVTLYATVISFLPSKELTREHGSIILLTRERMPDLPPFPIFLDDDVETTVISVSLKDTLPVSAQELESLTTFTLRVFRDVFHKTYERQIDKMPYWFAPVATERISEENSKLSAIIDWSLLFIVEENDEIRPNDSPGCLTDRFVFDHWDGRYRYFTIAVDDSLRASDKPPAFVPHRRHMEDIMNYSLSLSKNSRARFLSKCDWGQPVIRAELVRLRRNLLDKMTDAEKSLETRCVICLEPLKISAVRDP</sequence>
<dbReference type="FunFam" id="3.30.160.380:FF:000004">
    <property type="entry name" value="Dicer-like protein 1"/>
    <property type="match status" value="1"/>
</dbReference>
<dbReference type="Proteomes" id="UP000266188">
    <property type="component" value="Unassembled WGS sequence"/>
</dbReference>
<evidence type="ECO:0000259" key="18">
    <source>
        <dbReference type="PROSITE" id="PS51192"/>
    </source>
</evidence>
<keyword evidence="8" id="KW-0347">Helicase</keyword>
<dbReference type="InterPro" id="IPR038248">
    <property type="entry name" value="Dicer_dimer_sf"/>
</dbReference>
<comment type="caution">
    <text evidence="21">The sequence shown here is derived from an EMBL/GenBank/DDBJ whole genome shotgun (WGS) entry which is preliminary data.</text>
</comment>
<evidence type="ECO:0000256" key="2">
    <source>
        <dbReference type="ARBA" id="ARBA00001946"/>
    </source>
</evidence>
<dbReference type="PROSITE" id="PS50821">
    <property type="entry name" value="PAZ"/>
    <property type="match status" value="1"/>
</dbReference>
<reference evidence="22" key="1">
    <citation type="submission" date="2017-02" db="EMBL/GenBank/DDBJ databases">
        <authorList>
            <person name="Tafer H."/>
            <person name="Lopandic K."/>
        </authorList>
    </citation>
    <scope>NUCLEOTIDE SEQUENCE [LARGE SCALE GENOMIC DNA]</scope>
    <source>
        <strain evidence="22">CBS 366.77</strain>
    </source>
</reference>
<dbReference type="GO" id="GO:0046872">
    <property type="term" value="F:metal ion binding"/>
    <property type="evidence" value="ECO:0007669"/>
    <property type="project" value="UniProtKB-KW"/>
</dbReference>
<dbReference type="FunFam" id="3.40.50.300:FF:001988">
    <property type="entry name" value="Dicer-like protein 1"/>
    <property type="match status" value="1"/>
</dbReference>
<dbReference type="GO" id="GO:0050688">
    <property type="term" value="P:regulation of defense response to virus"/>
    <property type="evidence" value="ECO:0007669"/>
    <property type="project" value="UniProtKB-KW"/>
</dbReference>
<dbReference type="GO" id="GO:0051607">
    <property type="term" value="P:defense response to virus"/>
    <property type="evidence" value="ECO:0007669"/>
    <property type="project" value="UniProtKB-KW"/>
</dbReference>
<keyword evidence="22" id="KW-1185">Reference proteome</keyword>
<dbReference type="InterPro" id="IPR005034">
    <property type="entry name" value="Dicer_dimerisation"/>
</dbReference>
<evidence type="ECO:0000256" key="16">
    <source>
        <dbReference type="SAM" id="MobiDB-lite"/>
    </source>
</evidence>
<comment type="function">
    <text evidence="14">Dicer-like endonuclease involved in cleaving double-stranded RNA in the RNA interference (RNAi) pathway. Produces 21 to 25 bp dsRNAs (siRNAs) which target the selective destruction of homologous RNAs leading to sequence-specific suppression of gene expression, called post-transcriptional gene silencing (PTGS). Part of a broad host defense response against viral infection and transposons.</text>
</comment>
<dbReference type="GO" id="GO:0016891">
    <property type="term" value="F:RNA endonuclease activity producing 5'-phosphomonoesters, hydrolytic mechanism"/>
    <property type="evidence" value="ECO:0007669"/>
    <property type="project" value="InterPro"/>
</dbReference>
<keyword evidence="3" id="KW-0930">Antiviral protein</keyword>
<dbReference type="GO" id="GO:0005524">
    <property type="term" value="F:ATP binding"/>
    <property type="evidence" value="ECO:0007669"/>
    <property type="project" value="UniProtKB-KW"/>
</dbReference>
<evidence type="ECO:0000256" key="10">
    <source>
        <dbReference type="ARBA" id="ARBA00022842"/>
    </source>
</evidence>
<dbReference type="GO" id="GO:0003677">
    <property type="term" value="F:DNA binding"/>
    <property type="evidence" value="ECO:0007669"/>
    <property type="project" value="InterPro"/>
</dbReference>
<comment type="cofactor">
    <cofactor evidence="1">
        <name>Mn(2+)</name>
        <dbReference type="ChEBI" id="CHEBI:29035"/>
    </cofactor>
</comment>
<name>A0A3A2ZK53_9EURO</name>
<comment type="similarity">
    <text evidence="15">Belongs to the helicase family. Dicer subfamily.</text>
</comment>
<dbReference type="OrthoDB" id="416741at2759"/>
<evidence type="ECO:0000256" key="12">
    <source>
        <dbReference type="ARBA" id="ARBA00023118"/>
    </source>
</evidence>
<evidence type="ECO:0000256" key="15">
    <source>
        <dbReference type="PROSITE-ProRule" id="PRU00657"/>
    </source>
</evidence>
<evidence type="ECO:0000256" key="3">
    <source>
        <dbReference type="ARBA" id="ARBA00022721"/>
    </source>
</evidence>
<dbReference type="Gene3D" id="3.40.50.300">
    <property type="entry name" value="P-loop containing nucleotide triphosphate hydrolases"/>
    <property type="match status" value="2"/>
</dbReference>
<dbReference type="SMART" id="SM00490">
    <property type="entry name" value="HELICc"/>
    <property type="match status" value="1"/>
</dbReference>
<dbReference type="EMBL" id="MVGC01000114">
    <property type="protein sequence ID" value="RJE23589.1"/>
    <property type="molecule type" value="Genomic_DNA"/>
</dbReference>